<feature type="region of interest" description="Disordered" evidence="1">
    <location>
        <begin position="1"/>
        <end position="43"/>
    </location>
</feature>
<accession>A0ABR4QNI8</accession>
<reference evidence="2 3" key="1">
    <citation type="journal article" date="2022" name="Front. Cell. Infect. Microbiol.">
        <title>The Genomes of Two Strains of Taenia crassiceps the Animal Model for the Study of Human Cysticercosis.</title>
        <authorList>
            <person name="Bobes R.J."/>
            <person name="Estrada K."/>
            <person name="Rios-Valencia D.G."/>
            <person name="Calderon-Gallegos A."/>
            <person name="de la Torre P."/>
            <person name="Carrero J.C."/>
            <person name="Sanchez-Flores A."/>
            <person name="Laclette J.P."/>
        </authorList>
    </citation>
    <scope>NUCLEOTIDE SEQUENCE [LARGE SCALE GENOMIC DNA]</scope>
    <source>
        <strain evidence="2">WFUcys</strain>
    </source>
</reference>
<dbReference type="EMBL" id="JAKROA010000002">
    <property type="protein sequence ID" value="KAL5111024.1"/>
    <property type="molecule type" value="Genomic_DNA"/>
</dbReference>
<dbReference type="Proteomes" id="UP001651158">
    <property type="component" value="Unassembled WGS sequence"/>
</dbReference>
<sequence length="629" mass="69536">MSEVCNSRIASTKSSSNGKKEEKEGTKNLRRPASTGSKDASNKCSCALRLRSRSADGNFSPRPGNSFDTGSIQSQTVVSNGMKWSLPDEWPSSKKPPDIGYLLIIKEEIIYRIPIILDITRIDETKRDKNDPNERRLSLPATNENEICVMMKTCAAKNLETALKELFQYRDWVKILAASPLPEQVRRDLAKPDGIAKRRTPDKRPLPTPTWQVPLKKSYRPQAPSISPNNGCLAKERCNSQHVEVQPAPTSIHRSMAPQGNRVPFTMSVRQNSLSAMAASAKVDEVLAMQVKTQGERGSSLTGFQRGPTQETTVAQAHQIKQAQNAQLSRTPSMAPDRAAQSDRSQLGSSTSEPQNTQSKPIPVFVRTLNQPTADLATVAGNFAPVQSRPQRPLFSNGGAFLPHLTPLYPIHTFSPVACISNLAVQQQQQQQLQTSGSPSQFAVRSTVVCGNCQFIPQYATIGSNQDIPMDLSTKVSSEKLQNTTSELQDVYKRPDLHATGPNGCEEGVVINLAKPKRPKTSDAAPEPSTSEVIRPTELPTNSESRWRCFICNLDFEMEWWLQKHYRGHKHVCKLLESVGGSETLQKRIKCREINSETLVNEKTGKLLLHVINRLININSNSSNRVSSG</sequence>
<gene>
    <name evidence="2" type="ORF">TcWFU_010187</name>
</gene>
<feature type="region of interest" description="Disordered" evidence="1">
    <location>
        <begin position="189"/>
        <end position="224"/>
    </location>
</feature>
<protein>
    <recommendedName>
        <fullName evidence="4">C2H2-type domain-containing protein</fullName>
    </recommendedName>
</protein>
<organism evidence="2 3">
    <name type="scientific">Taenia crassiceps</name>
    <dbReference type="NCBI Taxonomy" id="6207"/>
    <lineage>
        <taxon>Eukaryota</taxon>
        <taxon>Metazoa</taxon>
        <taxon>Spiralia</taxon>
        <taxon>Lophotrochozoa</taxon>
        <taxon>Platyhelminthes</taxon>
        <taxon>Cestoda</taxon>
        <taxon>Eucestoda</taxon>
        <taxon>Cyclophyllidea</taxon>
        <taxon>Taeniidae</taxon>
        <taxon>Taenia</taxon>
    </lineage>
</organism>
<feature type="compositionally biased region" description="Polar residues" evidence="1">
    <location>
        <begin position="1"/>
        <end position="10"/>
    </location>
</feature>
<feature type="region of interest" description="Disordered" evidence="1">
    <location>
        <begin position="294"/>
        <end position="362"/>
    </location>
</feature>
<evidence type="ECO:0000313" key="2">
    <source>
        <dbReference type="EMBL" id="KAL5111024.1"/>
    </source>
</evidence>
<evidence type="ECO:0008006" key="4">
    <source>
        <dbReference type="Google" id="ProtNLM"/>
    </source>
</evidence>
<evidence type="ECO:0000313" key="3">
    <source>
        <dbReference type="Proteomes" id="UP001651158"/>
    </source>
</evidence>
<evidence type="ECO:0000256" key="1">
    <source>
        <dbReference type="SAM" id="MobiDB-lite"/>
    </source>
</evidence>
<dbReference type="SUPFAM" id="SSF57667">
    <property type="entry name" value="beta-beta-alpha zinc fingers"/>
    <property type="match status" value="1"/>
</dbReference>
<feature type="compositionally biased region" description="Basic and acidic residues" evidence="1">
    <location>
        <begin position="18"/>
        <end position="27"/>
    </location>
</feature>
<keyword evidence="3" id="KW-1185">Reference proteome</keyword>
<dbReference type="InterPro" id="IPR036236">
    <property type="entry name" value="Znf_C2H2_sf"/>
</dbReference>
<proteinExistence type="predicted"/>
<feature type="region of interest" description="Disordered" evidence="1">
    <location>
        <begin position="516"/>
        <end position="538"/>
    </location>
</feature>
<name>A0ABR4QNI8_9CEST</name>
<feature type="compositionally biased region" description="Polar residues" evidence="1">
    <location>
        <begin position="34"/>
        <end position="43"/>
    </location>
</feature>
<feature type="compositionally biased region" description="Polar residues" evidence="1">
    <location>
        <begin position="342"/>
        <end position="360"/>
    </location>
</feature>
<feature type="compositionally biased region" description="Polar residues" evidence="1">
    <location>
        <begin position="294"/>
        <end position="332"/>
    </location>
</feature>
<comment type="caution">
    <text evidence="2">The sequence shown here is derived from an EMBL/GenBank/DDBJ whole genome shotgun (WGS) entry which is preliminary data.</text>
</comment>